<accession>A0A934IE91</accession>
<sequence>MMKLLPILFAALVLASCQADSQRDRALGGGALGGITGAAIGGAAGGTRGALVGGVIGGAAGAIAGSATTPKNCVDGYGNAVPCP</sequence>
<evidence type="ECO:0000256" key="1">
    <source>
        <dbReference type="SAM" id="SignalP"/>
    </source>
</evidence>
<evidence type="ECO:0000313" key="3">
    <source>
        <dbReference type="EMBL" id="MBJ3774979.1"/>
    </source>
</evidence>
<name>A0A934IE91_9HYPH</name>
<organism evidence="3 4">
    <name type="scientific">Acuticoccus mangrovi</name>
    <dbReference type="NCBI Taxonomy" id="2796142"/>
    <lineage>
        <taxon>Bacteria</taxon>
        <taxon>Pseudomonadati</taxon>
        <taxon>Pseudomonadota</taxon>
        <taxon>Alphaproteobacteria</taxon>
        <taxon>Hyphomicrobiales</taxon>
        <taxon>Amorphaceae</taxon>
        <taxon>Acuticoccus</taxon>
    </lineage>
</organism>
<gene>
    <name evidence="3" type="ORF">JCR33_04725</name>
</gene>
<dbReference type="Proteomes" id="UP000609531">
    <property type="component" value="Unassembled WGS sequence"/>
</dbReference>
<dbReference type="RefSeq" id="WP_198880877.1">
    <property type="nucleotide sequence ID" value="NZ_JAEKJA010000003.1"/>
</dbReference>
<keyword evidence="1" id="KW-0732">Signal</keyword>
<reference evidence="3" key="1">
    <citation type="submission" date="2020-12" db="EMBL/GenBank/DDBJ databases">
        <title>Bacterial taxonomy.</title>
        <authorList>
            <person name="Pan X."/>
        </authorList>
    </citation>
    <scope>NUCLEOTIDE SEQUENCE</scope>
    <source>
        <strain evidence="3">B2012</strain>
    </source>
</reference>
<dbReference type="Pfam" id="PF13488">
    <property type="entry name" value="Gly-zipper_Omp"/>
    <property type="match status" value="1"/>
</dbReference>
<feature type="chain" id="PRO_5037596461" evidence="1">
    <location>
        <begin position="20"/>
        <end position="84"/>
    </location>
</feature>
<feature type="domain" description="Glycine zipper" evidence="2">
    <location>
        <begin position="28"/>
        <end position="69"/>
    </location>
</feature>
<protein>
    <submittedName>
        <fullName evidence="3">Bacteriocin</fullName>
    </submittedName>
</protein>
<dbReference type="AlphaFoldDB" id="A0A934IE91"/>
<proteinExistence type="predicted"/>
<feature type="signal peptide" evidence="1">
    <location>
        <begin position="1"/>
        <end position="19"/>
    </location>
</feature>
<keyword evidence="4" id="KW-1185">Reference proteome</keyword>
<evidence type="ECO:0000313" key="4">
    <source>
        <dbReference type="Proteomes" id="UP000609531"/>
    </source>
</evidence>
<comment type="caution">
    <text evidence="3">The sequence shown here is derived from an EMBL/GenBank/DDBJ whole genome shotgun (WGS) entry which is preliminary data.</text>
</comment>
<evidence type="ECO:0000259" key="2">
    <source>
        <dbReference type="Pfam" id="PF13488"/>
    </source>
</evidence>
<dbReference type="PROSITE" id="PS51257">
    <property type="entry name" value="PROKAR_LIPOPROTEIN"/>
    <property type="match status" value="1"/>
</dbReference>
<dbReference type="EMBL" id="JAEKJA010000003">
    <property type="protein sequence ID" value="MBJ3774979.1"/>
    <property type="molecule type" value="Genomic_DNA"/>
</dbReference>
<dbReference type="InterPro" id="IPR039567">
    <property type="entry name" value="Gly-zipper"/>
</dbReference>